<name>A0A0E9UTK9_ANGAN</name>
<organism evidence="1">
    <name type="scientific">Anguilla anguilla</name>
    <name type="common">European freshwater eel</name>
    <name type="synonym">Muraena anguilla</name>
    <dbReference type="NCBI Taxonomy" id="7936"/>
    <lineage>
        <taxon>Eukaryota</taxon>
        <taxon>Metazoa</taxon>
        <taxon>Chordata</taxon>
        <taxon>Craniata</taxon>
        <taxon>Vertebrata</taxon>
        <taxon>Euteleostomi</taxon>
        <taxon>Actinopterygii</taxon>
        <taxon>Neopterygii</taxon>
        <taxon>Teleostei</taxon>
        <taxon>Anguilliformes</taxon>
        <taxon>Anguillidae</taxon>
        <taxon>Anguilla</taxon>
    </lineage>
</organism>
<evidence type="ECO:0000313" key="1">
    <source>
        <dbReference type="EMBL" id="JAH69086.1"/>
    </source>
</evidence>
<proteinExistence type="predicted"/>
<accession>A0A0E9UTK9</accession>
<sequence length="32" mass="3621">MPVSVHSMCEPLEMEKSLTFDPVLVTRETKEG</sequence>
<dbReference type="AlphaFoldDB" id="A0A0E9UTK9"/>
<reference evidence="1" key="1">
    <citation type="submission" date="2014-11" db="EMBL/GenBank/DDBJ databases">
        <authorList>
            <person name="Amaro Gonzalez C."/>
        </authorList>
    </citation>
    <scope>NUCLEOTIDE SEQUENCE</scope>
</reference>
<protein>
    <submittedName>
        <fullName evidence="1">Uncharacterized protein</fullName>
    </submittedName>
</protein>
<reference evidence="1" key="2">
    <citation type="journal article" date="2015" name="Fish Shellfish Immunol.">
        <title>Early steps in the European eel (Anguilla anguilla)-Vibrio vulnificus interaction in the gills: Role of the RtxA13 toxin.</title>
        <authorList>
            <person name="Callol A."/>
            <person name="Pajuelo D."/>
            <person name="Ebbesson L."/>
            <person name="Teles M."/>
            <person name="MacKenzie S."/>
            <person name="Amaro C."/>
        </authorList>
    </citation>
    <scope>NUCLEOTIDE SEQUENCE</scope>
</reference>
<dbReference type="EMBL" id="GBXM01039491">
    <property type="protein sequence ID" value="JAH69086.1"/>
    <property type="molecule type" value="Transcribed_RNA"/>
</dbReference>